<reference evidence="26 27" key="1">
    <citation type="journal article" date="2018" name="Elife">
        <title>Firefly genomes illuminate parallel origins of bioluminescence in beetles.</title>
        <authorList>
            <person name="Fallon T.R."/>
            <person name="Lower S.E."/>
            <person name="Chang C.H."/>
            <person name="Bessho-Uehara M."/>
            <person name="Martin G.J."/>
            <person name="Bewick A.J."/>
            <person name="Behringer M."/>
            <person name="Debat H.J."/>
            <person name="Wong I."/>
            <person name="Day J.C."/>
            <person name="Suvorov A."/>
            <person name="Silva C.J."/>
            <person name="Stanger-Hall K.F."/>
            <person name="Hall D.W."/>
            <person name="Schmitz R.J."/>
            <person name="Nelson D.R."/>
            <person name="Lewis S.M."/>
            <person name="Shigenobu S."/>
            <person name="Bybee S.M."/>
            <person name="Larracuente A.M."/>
            <person name="Oba Y."/>
            <person name="Weng J.K."/>
        </authorList>
    </citation>
    <scope>NUCLEOTIDE SEQUENCE [LARGE SCALE GENOMIC DNA]</scope>
    <source>
        <strain evidence="26">1611_PpyrPB1</strain>
        <tissue evidence="26">Whole body</tissue>
    </source>
</reference>
<dbReference type="InterPro" id="IPR036291">
    <property type="entry name" value="NAD(P)-bd_dom_sf"/>
</dbReference>
<keyword evidence="27" id="KW-1185">Reference proteome</keyword>
<evidence type="ECO:0000256" key="16">
    <source>
        <dbReference type="ARBA" id="ARBA00050435"/>
    </source>
</evidence>
<evidence type="ECO:0000256" key="21">
    <source>
        <dbReference type="ARBA" id="ARBA00077835"/>
    </source>
</evidence>
<evidence type="ECO:0000256" key="5">
    <source>
        <dbReference type="ARBA" id="ARBA00022516"/>
    </source>
</evidence>
<keyword evidence="8" id="KW-0560">Oxidoreductase</keyword>
<dbReference type="Gene3D" id="3.40.50.720">
    <property type="entry name" value="NAD(P)-binding Rossmann-like Domain"/>
    <property type="match status" value="1"/>
</dbReference>
<dbReference type="GO" id="GO:0004303">
    <property type="term" value="F:estradiol 17-beta-dehydrogenase [NAD(P)+] activity"/>
    <property type="evidence" value="ECO:0007669"/>
    <property type="project" value="UniProtKB-EC"/>
</dbReference>
<dbReference type="InterPro" id="IPR002347">
    <property type="entry name" value="SDR_fam"/>
</dbReference>
<name>A0A5N4AZ84_PHOPY</name>
<evidence type="ECO:0000256" key="9">
    <source>
        <dbReference type="ARBA" id="ARBA00023027"/>
    </source>
</evidence>
<evidence type="ECO:0000313" key="26">
    <source>
        <dbReference type="EMBL" id="KAB0802655.1"/>
    </source>
</evidence>
<evidence type="ECO:0000256" key="13">
    <source>
        <dbReference type="ARBA" id="ARBA00037929"/>
    </source>
</evidence>
<evidence type="ECO:0000256" key="1">
    <source>
        <dbReference type="ARBA" id="ARBA00004305"/>
    </source>
</evidence>
<evidence type="ECO:0000256" key="7">
    <source>
        <dbReference type="ARBA" id="ARBA00022832"/>
    </source>
</evidence>
<proteinExistence type="inferred from homology"/>
<comment type="catalytic activity">
    <reaction evidence="15">
        <text>testosterone + NAD(+) = androst-4-ene-3,17-dione + NADH + H(+)</text>
        <dbReference type="Rhea" id="RHEA:14929"/>
        <dbReference type="ChEBI" id="CHEBI:15378"/>
        <dbReference type="ChEBI" id="CHEBI:16422"/>
        <dbReference type="ChEBI" id="CHEBI:17347"/>
        <dbReference type="ChEBI" id="CHEBI:57540"/>
        <dbReference type="ChEBI" id="CHEBI:57945"/>
        <dbReference type="EC" id="1.1.1.239"/>
    </reaction>
    <physiologicalReaction direction="left-to-right" evidence="15">
        <dbReference type="Rhea" id="RHEA:14930"/>
    </physiologicalReaction>
</comment>
<evidence type="ECO:0000256" key="17">
    <source>
        <dbReference type="ARBA" id="ARBA00052680"/>
    </source>
</evidence>
<dbReference type="GO" id="GO:0008210">
    <property type="term" value="P:estrogen metabolic process"/>
    <property type="evidence" value="ECO:0007669"/>
    <property type="project" value="UniProtKB-ARBA"/>
</dbReference>
<evidence type="ECO:0000256" key="18">
    <source>
        <dbReference type="ARBA" id="ARBA00065174"/>
    </source>
</evidence>
<dbReference type="AlphaFoldDB" id="A0A5N4AZ84"/>
<comment type="catalytic activity">
    <reaction evidence="16">
        <text>17beta-hydroxy-5alpha-androstan-3-one + NAD(+) = 5alpha-androstan-3,17-dione + NADH + H(+)</text>
        <dbReference type="Rhea" id="RHEA:41992"/>
        <dbReference type="ChEBI" id="CHEBI:15378"/>
        <dbReference type="ChEBI" id="CHEBI:15994"/>
        <dbReference type="ChEBI" id="CHEBI:16330"/>
        <dbReference type="ChEBI" id="CHEBI:57540"/>
        <dbReference type="ChEBI" id="CHEBI:57945"/>
    </reaction>
    <physiologicalReaction direction="left-to-right" evidence="16">
        <dbReference type="Rhea" id="RHEA:41993"/>
    </physiologicalReaction>
</comment>
<evidence type="ECO:0000256" key="15">
    <source>
        <dbReference type="ARBA" id="ARBA00050232"/>
    </source>
</evidence>
<evidence type="ECO:0000256" key="19">
    <source>
        <dbReference type="ARBA" id="ARBA00066822"/>
    </source>
</evidence>
<evidence type="ECO:0000256" key="6">
    <source>
        <dbReference type="ARBA" id="ARBA00022553"/>
    </source>
</evidence>
<keyword evidence="11" id="KW-0496">Mitochondrion</keyword>
<comment type="similarity">
    <text evidence="3">Belongs to the short-chain dehydrogenases/reductases (SDR) family.</text>
</comment>
<evidence type="ECO:0000256" key="8">
    <source>
        <dbReference type="ARBA" id="ARBA00023002"/>
    </source>
</evidence>
<dbReference type="GO" id="GO:0006633">
    <property type="term" value="P:fatty acid biosynthetic process"/>
    <property type="evidence" value="ECO:0007669"/>
    <property type="project" value="UniProtKB-KW"/>
</dbReference>
<accession>A0A5N4AZ84</accession>
<evidence type="ECO:0000256" key="3">
    <source>
        <dbReference type="ARBA" id="ARBA00006484"/>
    </source>
</evidence>
<comment type="caution">
    <text evidence="26">The sequence shown here is derived from an EMBL/GenBank/DDBJ whole genome shotgun (WGS) entry which is preliminary data.</text>
</comment>
<dbReference type="EMBL" id="VVIM01000002">
    <property type="protein sequence ID" value="KAB0802655.1"/>
    <property type="molecule type" value="Genomic_DNA"/>
</dbReference>
<dbReference type="SUPFAM" id="SSF51735">
    <property type="entry name" value="NAD(P)-binding Rossmann-fold domains"/>
    <property type="match status" value="1"/>
</dbReference>
<dbReference type="Proteomes" id="UP000327044">
    <property type="component" value="Unassembled WGS sequence"/>
</dbReference>
<dbReference type="PANTHER" id="PTHR42760">
    <property type="entry name" value="SHORT-CHAIN DEHYDROGENASES/REDUCTASES FAMILY MEMBER"/>
    <property type="match status" value="1"/>
</dbReference>
<comment type="catalytic activity">
    <reaction evidence="14">
        <text>17beta-estradiol + NAD(+) = estrone + NADH + H(+)</text>
        <dbReference type="Rhea" id="RHEA:24612"/>
        <dbReference type="ChEBI" id="CHEBI:15378"/>
        <dbReference type="ChEBI" id="CHEBI:16469"/>
        <dbReference type="ChEBI" id="CHEBI:17263"/>
        <dbReference type="ChEBI" id="CHEBI:57540"/>
        <dbReference type="ChEBI" id="CHEBI:57945"/>
        <dbReference type="EC" id="1.1.1.62"/>
    </reaction>
    <physiologicalReaction direction="left-to-right" evidence="14">
        <dbReference type="Rhea" id="RHEA:24613"/>
    </physiologicalReaction>
    <physiologicalReaction direction="right-to-left" evidence="14">
        <dbReference type="Rhea" id="RHEA:24614"/>
    </physiologicalReaction>
</comment>
<comment type="pathway">
    <text evidence="13">Steroid biosynthesis; estrogen biosynthesis.</text>
</comment>
<comment type="pathway">
    <text evidence="2">Lipid metabolism; fatty acid biosynthesis.</text>
</comment>
<evidence type="ECO:0000256" key="25">
    <source>
        <dbReference type="ARBA" id="ARBA00083258"/>
    </source>
</evidence>
<keyword evidence="6" id="KW-0597">Phosphoprotein</keyword>
<keyword evidence="7" id="KW-0276">Fatty acid metabolism</keyword>
<evidence type="ECO:0000256" key="2">
    <source>
        <dbReference type="ARBA" id="ARBA00005194"/>
    </source>
</evidence>
<comment type="subcellular location">
    <subcellularLocation>
        <location evidence="1">Mitochondrion matrix</location>
    </subcellularLocation>
</comment>
<dbReference type="FunFam" id="3.40.50.720:FF:000231">
    <property type="entry name" value="Estradiol 17-beta-dehydrogenase 8"/>
    <property type="match status" value="1"/>
</dbReference>
<dbReference type="PANTHER" id="PTHR42760:SF83">
    <property type="entry name" value="(3R)-3-HYDROXYACYL-COA DEHYDROGENASE"/>
    <property type="match status" value="1"/>
</dbReference>
<dbReference type="PRINTS" id="PR00080">
    <property type="entry name" value="SDRFAMILY"/>
</dbReference>
<dbReference type="GO" id="GO:0005759">
    <property type="term" value="C:mitochondrial matrix"/>
    <property type="evidence" value="ECO:0007669"/>
    <property type="project" value="UniProtKB-SubCell"/>
</dbReference>
<dbReference type="GO" id="GO:0048038">
    <property type="term" value="F:quinone binding"/>
    <property type="evidence" value="ECO:0007669"/>
    <property type="project" value="TreeGrafter"/>
</dbReference>
<dbReference type="PRINTS" id="PR00081">
    <property type="entry name" value="GDHRDH"/>
</dbReference>
<dbReference type="GO" id="GO:0047035">
    <property type="term" value="F:testosterone dehydrogenase (NAD+) activity"/>
    <property type="evidence" value="ECO:0007669"/>
    <property type="project" value="UniProtKB-EC"/>
</dbReference>
<comment type="catalytic activity">
    <reaction evidence="17">
        <text>a (3R)-3-hydroxyacyl-CoA + NAD(+) = a 3-oxoacyl-CoA + NADH + H(+)</text>
        <dbReference type="Rhea" id="RHEA:32711"/>
        <dbReference type="ChEBI" id="CHEBI:15378"/>
        <dbReference type="ChEBI" id="CHEBI:57319"/>
        <dbReference type="ChEBI" id="CHEBI:57540"/>
        <dbReference type="ChEBI" id="CHEBI:57945"/>
        <dbReference type="ChEBI" id="CHEBI:90726"/>
        <dbReference type="EC" id="1.1.1.n12"/>
    </reaction>
    <physiologicalReaction direction="left-to-right" evidence="17">
        <dbReference type="Rhea" id="RHEA:32712"/>
    </physiologicalReaction>
</comment>
<evidence type="ECO:0000256" key="22">
    <source>
        <dbReference type="ARBA" id="ARBA00081419"/>
    </source>
</evidence>
<comment type="subunit">
    <text evidence="18">Heterotetramer with CBR4; contains two molecules of HSD17B8 and CBR4.</text>
</comment>
<gene>
    <name evidence="26" type="ORF">PPYR_04841</name>
</gene>
<evidence type="ECO:0000256" key="23">
    <source>
        <dbReference type="ARBA" id="ARBA00081936"/>
    </source>
</evidence>
<sequence length="255" mass="26987">MTGLLRGNLAFVTGGGSGIGRAACQVLAREGAQVVAADRNLKSAEETIGTLQTSNSNGASHHSSHLVDVSNFNSVKSSLNQILEKYKKPPSIVVNCAGINRNNFILDMTEEEFDDVMNVNLKGTFLVIKIFAQAIIENKVPDASFVNIGSTVAKFGNITQANYGASKAGVELVTKTVVKEFSKHGIRCNTILPGVISTPMTNLVPAKDLELVLPLIACERIGHAEEVAEVIAFLASSKSSYVNGAAIEVNGGWKA</sequence>
<evidence type="ECO:0000256" key="20">
    <source>
        <dbReference type="ARBA" id="ARBA00070911"/>
    </source>
</evidence>
<protein>
    <recommendedName>
        <fullName evidence="20">(3R)-3-hydroxyacyl-CoA dehydrogenase</fullName>
        <ecNumber evidence="19">1.1.1.239</ecNumber>
        <ecNumber evidence="4">1.1.1.n12</ecNumber>
    </recommendedName>
    <alternativeName>
        <fullName evidence="22">17-beta-hydroxysteroid dehydrogenase 8</fullName>
    </alternativeName>
    <alternativeName>
        <fullName evidence="21">3-ketoacyl-[acyl-carrier-protein] reductase alpha subunit</fullName>
    </alternativeName>
    <alternativeName>
        <fullName evidence="24">3-oxoacyl-[acyl-carrier-protein] reductase</fullName>
    </alternativeName>
    <alternativeName>
        <fullName evidence="25">Estradiol 17-beta-dehydrogenase 8</fullName>
    </alternativeName>
    <alternativeName>
        <fullName evidence="23">Testosterone 17-beta-dehydrogenase 8</fullName>
    </alternativeName>
</protein>
<evidence type="ECO:0000256" key="24">
    <source>
        <dbReference type="ARBA" id="ARBA00083097"/>
    </source>
</evidence>
<keyword evidence="12" id="KW-0275">Fatty acid biosynthesis</keyword>
<evidence type="ECO:0000313" key="27">
    <source>
        <dbReference type="Proteomes" id="UP000327044"/>
    </source>
</evidence>
<keyword evidence="10" id="KW-0443">Lipid metabolism</keyword>
<evidence type="ECO:0000256" key="10">
    <source>
        <dbReference type="ARBA" id="ARBA00023098"/>
    </source>
</evidence>
<dbReference type="OrthoDB" id="1888931at2759"/>
<dbReference type="EC" id="1.1.1.n12" evidence="4"/>
<dbReference type="InParanoid" id="A0A5N4AZ84"/>
<evidence type="ECO:0000256" key="12">
    <source>
        <dbReference type="ARBA" id="ARBA00023160"/>
    </source>
</evidence>
<keyword evidence="9" id="KW-0520">NAD</keyword>
<dbReference type="Pfam" id="PF13561">
    <property type="entry name" value="adh_short_C2"/>
    <property type="match status" value="1"/>
</dbReference>
<organism evidence="26 27">
    <name type="scientific">Photinus pyralis</name>
    <name type="common">Common eastern firefly</name>
    <name type="synonym">Lampyris pyralis</name>
    <dbReference type="NCBI Taxonomy" id="7054"/>
    <lineage>
        <taxon>Eukaryota</taxon>
        <taxon>Metazoa</taxon>
        <taxon>Ecdysozoa</taxon>
        <taxon>Arthropoda</taxon>
        <taxon>Hexapoda</taxon>
        <taxon>Insecta</taxon>
        <taxon>Pterygota</taxon>
        <taxon>Neoptera</taxon>
        <taxon>Endopterygota</taxon>
        <taxon>Coleoptera</taxon>
        <taxon>Polyphaga</taxon>
        <taxon>Elateriformia</taxon>
        <taxon>Elateroidea</taxon>
        <taxon>Lampyridae</taxon>
        <taxon>Lampyrinae</taxon>
        <taxon>Photinus</taxon>
    </lineage>
</organism>
<evidence type="ECO:0000256" key="4">
    <source>
        <dbReference type="ARBA" id="ARBA00012456"/>
    </source>
</evidence>
<evidence type="ECO:0000256" key="14">
    <source>
        <dbReference type="ARBA" id="ARBA00049069"/>
    </source>
</evidence>
<dbReference type="FunCoup" id="A0A5N4AZ84">
    <property type="interactions" value="654"/>
</dbReference>
<evidence type="ECO:0000256" key="11">
    <source>
        <dbReference type="ARBA" id="ARBA00023128"/>
    </source>
</evidence>
<keyword evidence="5" id="KW-0444">Lipid biosynthesis</keyword>
<dbReference type="EC" id="1.1.1.239" evidence="19"/>